<keyword evidence="16" id="KW-1185">Reference proteome</keyword>
<comment type="catalytic activity">
    <reaction evidence="12">
        <text>O-phospho-L-serine + H2O = L-serine + phosphate</text>
        <dbReference type="Rhea" id="RHEA:21208"/>
        <dbReference type="ChEBI" id="CHEBI:15377"/>
        <dbReference type="ChEBI" id="CHEBI:33384"/>
        <dbReference type="ChEBI" id="CHEBI:43474"/>
        <dbReference type="ChEBI" id="CHEBI:57524"/>
        <dbReference type="EC" id="3.1.3.3"/>
    </reaction>
</comment>
<comment type="similarity">
    <text evidence="3">Belongs to the HAD-like hydrolase superfamily. SerB family.</text>
</comment>
<evidence type="ECO:0000256" key="8">
    <source>
        <dbReference type="ARBA" id="ARBA00022801"/>
    </source>
</evidence>
<dbReference type="SUPFAM" id="SSF55021">
    <property type="entry name" value="ACT-like"/>
    <property type="match status" value="1"/>
</dbReference>
<name>A0ABT0E6Q6_9GAMM</name>
<evidence type="ECO:0000256" key="10">
    <source>
        <dbReference type="ARBA" id="ARBA00023299"/>
    </source>
</evidence>
<dbReference type="InterPro" id="IPR036412">
    <property type="entry name" value="HAD-like_sf"/>
</dbReference>
<dbReference type="PANTHER" id="PTHR43344">
    <property type="entry name" value="PHOSPHOSERINE PHOSPHATASE"/>
    <property type="match status" value="1"/>
</dbReference>
<comment type="pathway">
    <text evidence="2">Amino-acid biosynthesis; L-serine biosynthesis; L-serine from 3-phospho-D-glycerate: step 3/3.</text>
</comment>
<keyword evidence="6" id="KW-0028">Amino-acid biosynthesis</keyword>
<evidence type="ECO:0000256" key="11">
    <source>
        <dbReference type="ARBA" id="ARBA00031693"/>
    </source>
</evidence>
<accession>A0ABT0E6Q6</accession>
<dbReference type="SFLD" id="SFLDG01136">
    <property type="entry name" value="C1.6:_Phosphoserine_Phosphatas"/>
    <property type="match status" value="1"/>
</dbReference>
<comment type="cofactor">
    <cofactor evidence="1">
        <name>Mg(2+)</name>
        <dbReference type="ChEBI" id="CHEBI:18420"/>
    </cofactor>
</comment>
<dbReference type="CDD" id="cd04871">
    <property type="entry name" value="ACT_PSP_2"/>
    <property type="match status" value="1"/>
</dbReference>
<dbReference type="InterPro" id="IPR050582">
    <property type="entry name" value="HAD-like_SerB"/>
</dbReference>
<feature type="domain" description="ACT" evidence="14">
    <location>
        <begin position="6"/>
        <end position="84"/>
    </location>
</feature>
<evidence type="ECO:0000256" key="12">
    <source>
        <dbReference type="ARBA" id="ARBA00048138"/>
    </source>
</evidence>
<evidence type="ECO:0000256" key="13">
    <source>
        <dbReference type="ARBA" id="ARBA00048523"/>
    </source>
</evidence>
<evidence type="ECO:0000256" key="4">
    <source>
        <dbReference type="ARBA" id="ARBA00012640"/>
    </source>
</evidence>
<evidence type="ECO:0000256" key="1">
    <source>
        <dbReference type="ARBA" id="ARBA00001946"/>
    </source>
</evidence>
<sequence>MRDIILIQVSGGDRPGLTAAFTRILAQFHLNILDMGQAVIHDTLSLGILVEVPPGAEAAPMIKDLLFEAHKLKISVRFQPIDLERYSEWVAGQGKDRYIITLLARKITAEQLSDVTAVVADNALNIDSINRLSGRVQLEPEGDAPAATDQRACIEISVRGEPKDAEAMRAAFLHIANERNVDIAFQKDSAFRRNRRLVVFDMDSTLIESEVIDELAAEAGVGEQVAAITERAMQGELDFNDSFRARVALLKGLDADALHRVQQRIRLTEGAERLIGTLKALGYSTAILSGGFTWFGEYLKARLGINHVYANELEIENGKVTGRVVGQIVNGQRKAELLRAIAEQEGISLEQVIAVGDGANDLPMLSIAGLGIAFRAKPLVKETAKQAISTLGLDGILYLIGVRDRDQAELLSAGLAARENLTAD</sequence>
<evidence type="ECO:0000256" key="3">
    <source>
        <dbReference type="ARBA" id="ARBA00009184"/>
    </source>
</evidence>
<evidence type="ECO:0000313" key="16">
    <source>
        <dbReference type="Proteomes" id="UP001165524"/>
    </source>
</evidence>
<dbReference type="InterPro" id="IPR002912">
    <property type="entry name" value="ACT_dom"/>
</dbReference>
<reference evidence="15" key="1">
    <citation type="submission" date="2022-04" db="EMBL/GenBank/DDBJ databases">
        <title>Alcanivorax sp. CY1518 draft genome sequence.</title>
        <authorList>
            <person name="Zhao G."/>
            <person name="An M."/>
        </authorList>
    </citation>
    <scope>NUCLEOTIDE SEQUENCE</scope>
    <source>
        <strain evidence="15">CY1518</strain>
    </source>
</reference>
<dbReference type="PANTHER" id="PTHR43344:SF2">
    <property type="entry name" value="PHOSPHOSERINE PHOSPHATASE"/>
    <property type="match status" value="1"/>
</dbReference>
<dbReference type="Gene3D" id="3.40.50.1000">
    <property type="entry name" value="HAD superfamily/HAD-like"/>
    <property type="match status" value="1"/>
</dbReference>
<keyword evidence="7" id="KW-0479">Metal-binding</keyword>
<dbReference type="InterPro" id="IPR023214">
    <property type="entry name" value="HAD_sf"/>
</dbReference>
<dbReference type="SFLD" id="SFLDS00003">
    <property type="entry name" value="Haloacid_Dehalogenase"/>
    <property type="match status" value="1"/>
</dbReference>
<protein>
    <recommendedName>
        <fullName evidence="5">Phosphoserine phosphatase</fullName>
        <ecNumber evidence="4">3.1.3.3</ecNumber>
    </recommendedName>
    <alternativeName>
        <fullName evidence="11">O-phosphoserine phosphohydrolase</fullName>
    </alternativeName>
</protein>
<dbReference type="GO" id="GO:0016787">
    <property type="term" value="F:hydrolase activity"/>
    <property type="evidence" value="ECO:0007669"/>
    <property type="project" value="UniProtKB-KW"/>
</dbReference>
<dbReference type="SUPFAM" id="SSF56784">
    <property type="entry name" value="HAD-like"/>
    <property type="match status" value="1"/>
</dbReference>
<dbReference type="Proteomes" id="UP001165524">
    <property type="component" value="Unassembled WGS sequence"/>
</dbReference>
<keyword evidence="10" id="KW-0718">Serine biosynthesis</keyword>
<dbReference type="NCBIfam" id="TIGR00338">
    <property type="entry name" value="serB"/>
    <property type="match status" value="1"/>
</dbReference>
<dbReference type="RefSeq" id="WP_246951126.1">
    <property type="nucleotide sequence ID" value="NZ_JALKII010000003.1"/>
</dbReference>
<evidence type="ECO:0000259" key="14">
    <source>
        <dbReference type="PROSITE" id="PS51671"/>
    </source>
</evidence>
<dbReference type="EMBL" id="JALKII010000003">
    <property type="protein sequence ID" value="MCK0537515.1"/>
    <property type="molecule type" value="Genomic_DNA"/>
</dbReference>
<dbReference type="SFLD" id="SFLDG01137">
    <property type="entry name" value="C1.6.1:_Phosphoserine_Phosphat"/>
    <property type="match status" value="1"/>
</dbReference>
<dbReference type="CDD" id="cd04870">
    <property type="entry name" value="ACT_PSP_1"/>
    <property type="match status" value="1"/>
</dbReference>
<dbReference type="Pfam" id="PF12710">
    <property type="entry name" value="HAD"/>
    <property type="match status" value="1"/>
</dbReference>
<evidence type="ECO:0000256" key="2">
    <source>
        <dbReference type="ARBA" id="ARBA00005135"/>
    </source>
</evidence>
<dbReference type="InterPro" id="IPR004469">
    <property type="entry name" value="PSP"/>
</dbReference>
<dbReference type="Pfam" id="PF13740">
    <property type="entry name" value="ACT_6"/>
    <property type="match status" value="1"/>
</dbReference>
<keyword evidence="9" id="KW-0460">Magnesium</keyword>
<dbReference type="PROSITE" id="PS51671">
    <property type="entry name" value="ACT"/>
    <property type="match status" value="1"/>
</dbReference>
<comment type="catalytic activity">
    <reaction evidence="13">
        <text>O-phospho-D-serine + H2O = D-serine + phosphate</text>
        <dbReference type="Rhea" id="RHEA:24873"/>
        <dbReference type="ChEBI" id="CHEBI:15377"/>
        <dbReference type="ChEBI" id="CHEBI:35247"/>
        <dbReference type="ChEBI" id="CHEBI:43474"/>
        <dbReference type="ChEBI" id="CHEBI:58680"/>
        <dbReference type="EC" id="3.1.3.3"/>
    </reaction>
</comment>
<dbReference type="CDD" id="cd07500">
    <property type="entry name" value="HAD_PSP"/>
    <property type="match status" value="1"/>
</dbReference>
<evidence type="ECO:0000256" key="6">
    <source>
        <dbReference type="ARBA" id="ARBA00022605"/>
    </source>
</evidence>
<comment type="caution">
    <text evidence="15">The sequence shown here is derived from an EMBL/GenBank/DDBJ whole genome shotgun (WGS) entry which is preliminary data.</text>
</comment>
<keyword evidence="8 15" id="KW-0378">Hydrolase</keyword>
<dbReference type="NCBIfam" id="TIGR01488">
    <property type="entry name" value="HAD-SF-IB"/>
    <property type="match status" value="1"/>
</dbReference>
<evidence type="ECO:0000313" key="15">
    <source>
        <dbReference type="EMBL" id="MCK0537515.1"/>
    </source>
</evidence>
<evidence type="ECO:0000256" key="7">
    <source>
        <dbReference type="ARBA" id="ARBA00022723"/>
    </source>
</evidence>
<dbReference type="Gene3D" id="3.30.70.260">
    <property type="match status" value="2"/>
</dbReference>
<proteinExistence type="inferred from homology"/>
<organism evidence="15 16">
    <name type="scientific">Alcanivorax quisquiliarum</name>
    <dbReference type="NCBI Taxonomy" id="2933565"/>
    <lineage>
        <taxon>Bacteria</taxon>
        <taxon>Pseudomonadati</taxon>
        <taxon>Pseudomonadota</taxon>
        <taxon>Gammaproteobacteria</taxon>
        <taxon>Oceanospirillales</taxon>
        <taxon>Alcanivoracaceae</taxon>
        <taxon>Alcanivorax</taxon>
    </lineage>
</organism>
<gene>
    <name evidence="15" type="primary">serB</name>
    <name evidence="15" type="ORF">MU846_07305</name>
</gene>
<dbReference type="EC" id="3.1.3.3" evidence="4"/>
<dbReference type="SFLD" id="SFLDF00029">
    <property type="entry name" value="phosphoserine_phosphatase"/>
    <property type="match status" value="1"/>
</dbReference>
<dbReference type="InterPro" id="IPR045865">
    <property type="entry name" value="ACT-like_dom_sf"/>
</dbReference>
<evidence type="ECO:0000256" key="5">
    <source>
        <dbReference type="ARBA" id="ARBA00015196"/>
    </source>
</evidence>
<evidence type="ECO:0000256" key="9">
    <source>
        <dbReference type="ARBA" id="ARBA00022842"/>
    </source>
</evidence>